<dbReference type="Proteomes" id="UP001497457">
    <property type="component" value="Chromosome 20rd"/>
</dbReference>
<protein>
    <submittedName>
        <fullName evidence="2">Uncharacterized protein</fullName>
    </submittedName>
</protein>
<keyword evidence="3" id="KW-1185">Reference proteome</keyword>
<accession>A0ABC9ALC2</accession>
<dbReference type="AlphaFoldDB" id="A0ABC9ALC2"/>
<reference evidence="2" key="1">
    <citation type="submission" date="2024-10" db="EMBL/GenBank/DDBJ databases">
        <authorList>
            <person name="Ryan C."/>
        </authorList>
    </citation>
    <scope>NUCLEOTIDE SEQUENCE [LARGE SCALE GENOMIC DNA]</scope>
</reference>
<sequence length="128" mass="14263">MEAADPGTAGQRGRALLPCGHPRREARNAAAAPRCSSAPPRGRKDWTPRERAAAKVFLRAAVEDAEAYMAMTEADVVEEYRRAGKLHKYEPAKEADRRLARVIKKYPPPPGLVPDIDRYLKLLDDDNE</sequence>
<gene>
    <name evidence="2" type="ORF">URODEC1_LOCUS54694</name>
</gene>
<feature type="compositionally biased region" description="Low complexity" evidence="1">
    <location>
        <begin position="28"/>
        <end position="40"/>
    </location>
</feature>
<proteinExistence type="predicted"/>
<name>A0ABC9ALC2_9POAL</name>
<evidence type="ECO:0000313" key="2">
    <source>
        <dbReference type="EMBL" id="CAL4978373.1"/>
    </source>
</evidence>
<feature type="region of interest" description="Disordered" evidence="1">
    <location>
        <begin position="1"/>
        <end position="49"/>
    </location>
</feature>
<organism evidence="2 3">
    <name type="scientific">Urochloa decumbens</name>
    <dbReference type="NCBI Taxonomy" id="240449"/>
    <lineage>
        <taxon>Eukaryota</taxon>
        <taxon>Viridiplantae</taxon>
        <taxon>Streptophyta</taxon>
        <taxon>Embryophyta</taxon>
        <taxon>Tracheophyta</taxon>
        <taxon>Spermatophyta</taxon>
        <taxon>Magnoliopsida</taxon>
        <taxon>Liliopsida</taxon>
        <taxon>Poales</taxon>
        <taxon>Poaceae</taxon>
        <taxon>PACMAD clade</taxon>
        <taxon>Panicoideae</taxon>
        <taxon>Panicodae</taxon>
        <taxon>Paniceae</taxon>
        <taxon>Melinidinae</taxon>
        <taxon>Urochloa</taxon>
    </lineage>
</organism>
<evidence type="ECO:0000313" key="3">
    <source>
        <dbReference type="Proteomes" id="UP001497457"/>
    </source>
</evidence>
<evidence type="ECO:0000256" key="1">
    <source>
        <dbReference type="SAM" id="MobiDB-lite"/>
    </source>
</evidence>
<dbReference type="EMBL" id="OZ075130">
    <property type="protein sequence ID" value="CAL4978373.1"/>
    <property type="molecule type" value="Genomic_DNA"/>
</dbReference>